<dbReference type="PANTHER" id="PTHR30543">
    <property type="entry name" value="CHROMATE REDUCTASE"/>
    <property type="match status" value="1"/>
</dbReference>
<dbReference type="GO" id="GO:0005829">
    <property type="term" value="C:cytosol"/>
    <property type="evidence" value="ECO:0007669"/>
    <property type="project" value="TreeGrafter"/>
</dbReference>
<dbReference type="PANTHER" id="PTHR30543:SF21">
    <property type="entry name" value="NAD(P)H-DEPENDENT FMN REDUCTASE LOT6"/>
    <property type="match status" value="1"/>
</dbReference>
<keyword evidence="3" id="KW-1185">Reference proteome</keyword>
<dbReference type="AlphaFoldDB" id="A0A917N5N8"/>
<accession>A0A917N5N8</accession>
<dbReference type="Gene3D" id="3.40.50.360">
    <property type="match status" value="1"/>
</dbReference>
<dbReference type="GO" id="GO:0016491">
    <property type="term" value="F:oxidoreductase activity"/>
    <property type="evidence" value="ECO:0007669"/>
    <property type="project" value="InterPro"/>
</dbReference>
<comment type="caution">
    <text evidence="2">The sequence shown here is derived from an EMBL/GenBank/DDBJ whole genome shotgun (WGS) entry which is preliminary data.</text>
</comment>
<proteinExistence type="predicted"/>
<dbReference type="Proteomes" id="UP000622610">
    <property type="component" value="Unassembled WGS sequence"/>
</dbReference>
<protein>
    <submittedName>
        <fullName evidence="2">Oxidoreductase</fullName>
    </submittedName>
</protein>
<reference evidence="2" key="2">
    <citation type="submission" date="2020-09" db="EMBL/GenBank/DDBJ databases">
        <authorList>
            <person name="Sun Q."/>
            <person name="Sedlacek I."/>
        </authorList>
    </citation>
    <scope>NUCLEOTIDE SEQUENCE</scope>
    <source>
        <strain evidence="2">CCM 8433</strain>
    </source>
</reference>
<dbReference type="InterPro" id="IPR029039">
    <property type="entry name" value="Flavoprotein-like_sf"/>
</dbReference>
<gene>
    <name evidence="2" type="ORF">GCM10011482_21700</name>
</gene>
<dbReference type="GO" id="GO:0010181">
    <property type="term" value="F:FMN binding"/>
    <property type="evidence" value="ECO:0007669"/>
    <property type="project" value="TreeGrafter"/>
</dbReference>
<evidence type="ECO:0000259" key="1">
    <source>
        <dbReference type="Pfam" id="PF03358"/>
    </source>
</evidence>
<sequence length="204" mass="22866">MKKIIGIVGTNSDQSTNRKLLQFIAKHFGDQAEIEVLEIKELPMFDKPANMEVPELAKEMAKKIEEADGVIISTPEYDHAVTASLMNALSWLSYGIYPFVDKPVMITGASYGTLGSSRAQAHLRQILNAPELKARIMPSSEFLLGHSLQAFDEEGNLKNADQIKQLDGLFADFVLFMDIMKQLNHTHAENLKAAQNFSWENNER</sequence>
<dbReference type="Pfam" id="PF03358">
    <property type="entry name" value="FMN_red"/>
    <property type="match status" value="1"/>
</dbReference>
<reference evidence="2" key="1">
    <citation type="journal article" date="2014" name="Int. J. Syst. Evol. Microbiol.">
        <title>Complete genome sequence of Corynebacterium casei LMG S-19264T (=DSM 44701T), isolated from a smear-ripened cheese.</title>
        <authorList>
            <consortium name="US DOE Joint Genome Institute (JGI-PGF)"/>
            <person name="Walter F."/>
            <person name="Albersmeier A."/>
            <person name="Kalinowski J."/>
            <person name="Ruckert C."/>
        </authorList>
    </citation>
    <scope>NUCLEOTIDE SEQUENCE</scope>
    <source>
        <strain evidence="2">CCM 8433</strain>
    </source>
</reference>
<evidence type="ECO:0000313" key="2">
    <source>
        <dbReference type="EMBL" id="GGI66516.1"/>
    </source>
</evidence>
<dbReference type="SUPFAM" id="SSF52218">
    <property type="entry name" value="Flavoproteins"/>
    <property type="match status" value="1"/>
</dbReference>
<organism evidence="2 3">
    <name type="scientific">Enterococcus alcedinis</name>
    <dbReference type="NCBI Taxonomy" id="1274384"/>
    <lineage>
        <taxon>Bacteria</taxon>
        <taxon>Bacillati</taxon>
        <taxon>Bacillota</taxon>
        <taxon>Bacilli</taxon>
        <taxon>Lactobacillales</taxon>
        <taxon>Enterococcaceae</taxon>
        <taxon>Enterococcus</taxon>
    </lineage>
</organism>
<name>A0A917N5N8_9ENTE</name>
<dbReference type="InterPro" id="IPR050712">
    <property type="entry name" value="NAD(P)H-dep_reductase"/>
</dbReference>
<dbReference type="InterPro" id="IPR005025">
    <property type="entry name" value="FMN_Rdtase-like_dom"/>
</dbReference>
<evidence type="ECO:0000313" key="3">
    <source>
        <dbReference type="Proteomes" id="UP000622610"/>
    </source>
</evidence>
<feature type="domain" description="NADPH-dependent FMN reductase-like" evidence="1">
    <location>
        <begin position="3"/>
        <end position="147"/>
    </location>
</feature>
<dbReference type="EMBL" id="BMDT01000012">
    <property type="protein sequence ID" value="GGI66516.1"/>
    <property type="molecule type" value="Genomic_DNA"/>
</dbReference>
<dbReference type="RefSeq" id="WP_188368344.1">
    <property type="nucleotide sequence ID" value="NZ_BMDT01000012.1"/>
</dbReference>